<evidence type="ECO:0000259" key="8">
    <source>
        <dbReference type="PROSITE" id="PS51705"/>
    </source>
</evidence>
<dbReference type="InterPro" id="IPR005225">
    <property type="entry name" value="Small_GTP-bd"/>
</dbReference>
<feature type="domain" description="Hflx-type G" evidence="8">
    <location>
        <begin position="376"/>
        <end position="544"/>
    </location>
</feature>
<evidence type="ECO:0000256" key="7">
    <source>
        <dbReference type="SAM" id="Coils"/>
    </source>
</evidence>
<dbReference type="Pfam" id="PF16360">
    <property type="entry name" value="GTP-bdg_M"/>
    <property type="match status" value="1"/>
</dbReference>
<dbReference type="FunFam" id="3.40.50.11060:FF:000001">
    <property type="entry name" value="GTPase HflX"/>
    <property type="match status" value="1"/>
</dbReference>
<comment type="caution">
    <text evidence="9">The sequence shown here is derived from an EMBL/GenBank/DDBJ whole genome shotgun (WGS) entry which is preliminary data.</text>
</comment>
<proteinExistence type="inferred from homology"/>
<comment type="similarity">
    <text evidence="6">Belongs to the TRAFAC class OBG-HflX-like GTPase superfamily. HflX GTPase family.</text>
</comment>
<evidence type="ECO:0000256" key="5">
    <source>
        <dbReference type="ARBA" id="ARBA00023134"/>
    </source>
</evidence>
<dbReference type="Pfam" id="PF13167">
    <property type="entry name" value="GTP-bdg_N"/>
    <property type="match status" value="1"/>
</dbReference>
<dbReference type="EMBL" id="LSRS01000002">
    <property type="protein sequence ID" value="KAF1085973.1"/>
    <property type="molecule type" value="Genomic_DNA"/>
</dbReference>
<dbReference type="RefSeq" id="WP_161821122.1">
    <property type="nucleotide sequence ID" value="NZ_LSRS01000002.1"/>
</dbReference>
<keyword evidence="1 6" id="KW-0963">Cytoplasm</keyword>
<evidence type="ECO:0000313" key="10">
    <source>
        <dbReference type="Proteomes" id="UP000798488"/>
    </source>
</evidence>
<dbReference type="InterPro" id="IPR006073">
    <property type="entry name" value="GTP-bd"/>
</dbReference>
<name>A0A9D2WRE4_9FIRM</name>
<keyword evidence="10" id="KW-1185">Reference proteome</keyword>
<organism evidence="9 10">
    <name type="scientific">Sporotomaculum syntrophicum</name>
    <dbReference type="NCBI Taxonomy" id="182264"/>
    <lineage>
        <taxon>Bacteria</taxon>
        <taxon>Bacillati</taxon>
        <taxon>Bacillota</taxon>
        <taxon>Clostridia</taxon>
        <taxon>Eubacteriales</taxon>
        <taxon>Desulfallaceae</taxon>
        <taxon>Sporotomaculum</taxon>
    </lineage>
</organism>
<comment type="subcellular location">
    <subcellularLocation>
        <location evidence="6">Cytoplasm</location>
    </subcellularLocation>
    <text evidence="6">May associate with membranes.</text>
</comment>
<comment type="subunit">
    <text evidence="6">Monomer. Associates with the 50S ribosomal subunit.</text>
</comment>
<dbReference type="PANTHER" id="PTHR10229:SF0">
    <property type="entry name" value="GTP-BINDING PROTEIN 6-RELATED"/>
    <property type="match status" value="1"/>
</dbReference>
<dbReference type="GO" id="GO:0005737">
    <property type="term" value="C:cytoplasm"/>
    <property type="evidence" value="ECO:0007669"/>
    <property type="project" value="UniProtKB-SubCell"/>
</dbReference>
<dbReference type="NCBIfam" id="TIGR03156">
    <property type="entry name" value="GTP_HflX"/>
    <property type="match status" value="1"/>
</dbReference>
<feature type="coiled-coil region" evidence="7">
    <location>
        <begin position="342"/>
        <end position="369"/>
    </location>
</feature>
<comment type="function">
    <text evidence="6">GTPase that associates with the 50S ribosomal subunit and may have a role during protein synthesis or ribosome biogenesis.</text>
</comment>
<dbReference type="PROSITE" id="PS51705">
    <property type="entry name" value="G_HFLX"/>
    <property type="match status" value="1"/>
</dbReference>
<dbReference type="GO" id="GO:0046872">
    <property type="term" value="F:metal ion binding"/>
    <property type="evidence" value="ECO:0007669"/>
    <property type="project" value="UniProtKB-KW"/>
</dbReference>
<dbReference type="InterPro" id="IPR027417">
    <property type="entry name" value="P-loop_NTPase"/>
</dbReference>
<dbReference type="HAMAP" id="MF_00900">
    <property type="entry name" value="GTPase_HflX"/>
    <property type="match status" value="1"/>
</dbReference>
<dbReference type="GO" id="GO:0005525">
    <property type="term" value="F:GTP binding"/>
    <property type="evidence" value="ECO:0007669"/>
    <property type="project" value="UniProtKB-UniRule"/>
</dbReference>
<keyword evidence="7" id="KW-0175">Coiled coil</keyword>
<dbReference type="Gene3D" id="3.40.50.300">
    <property type="entry name" value="P-loop containing nucleotide triphosphate hydrolases"/>
    <property type="match status" value="1"/>
</dbReference>
<dbReference type="GO" id="GO:0043022">
    <property type="term" value="F:ribosome binding"/>
    <property type="evidence" value="ECO:0007669"/>
    <property type="project" value="TreeGrafter"/>
</dbReference>
<dbReference type="InterPro" id="IPR042108">
    <property type="entry name" value="GTPase_HflX_N_sf"/>
</dbReference>
<evidence type="ECO:0000313" key="9">
    <source>
        <dbReference type="EMBL" id="KAF1085973.1"/>
    </source>
</evidence>
<keyword evidence="5 6" id="KW-0342">GTP-binding</keyword>
<dbReference type="Gene3D" id="6.10.250.2860">
    <property type="match status" value="1"/>
</dbReference>
<evidence type="ECO:0000256" key="2">
    <source>
        <dbReference type="ARBA" id="ARBA00022723"/>
    </source>
</evidence>
<dbReference type="NCBIfam" id="TIGR00231">
    <property type="entry name" value="small_GTP"/>
    <property type="match status" value="1"/>
</dbReference>
<dbReference type="Pfam" id="PF01926">
    <property type="entry name" value="MMR_HSR1"/>
    <property type="match status" value="1"/>
</dbReference>
<evidence type="ECO:0000256" key="3">
    <source>
        <dbReference type="ARBA" id="ARBA00022741"/>
    </source>
</evidence>
<dbReference type="InterPro" id="IPR025121">
    <property type="entry name" value="GTPase_HflX_N"/>
</dbReference>
<sequence length="603" mass="67339">MFKKPIYGNTQGLKKSDLDLLHSIYDLVADKNTIISLDIARIMAAISSSCQRELAVFIDRQGRVVSVGVGDALTVQLQARSRRRGTYRLAGLRCIHTHPSGNGKLSRVDYAALHELRLDVMAAMGVLGGKIKEVCFACLEPQEEQLTKYFKDFGPMSAVQLTKFNLSSLIQSIEGRIKPPASVCPTDIQKDEKAILVTIASEDTLDELALLAETAGATPMARVAQRRNVPNTAYFIGRGKVEELAQLRQRLGAELIIFDSELTPTQTRNLENAIGCRIIDRTTLILDIFAQRARTKEGQLQVELAQLRYTLPRLTGLGTALSRLGGGIGTRGPGETKLETDRRHIRRRIDELTKALEQVRQHRRQQRQNRRESAIPVVALIGYTNAGKSTLLNTLTQAQAFTANQLFATLDPTTRRLQLTGNREVLLTDTVGFIRNLPHHLIKAFRATLEEVVEADILLHVVDASHTELTEQITAVESVLTNLGVQEKTTIMVFNKVDRPINHQLLEQVKLSCPYPAVEISALTGIGIEQLKELISQNTLHQRHLVKGWLPYDRTDLIALLHRHGEVYREEYNPEGIFVEAEIDASHWMNVAEHIDQNAPLSK</sequence>
<evidence type="ECO:0000256" key="1">
    <source>
        <dbReference type="ARBA" id="ARBA00022490"/>
    </source>
</evidence>
<keyword evidence="2" id="KW-0479">Metal-binding</keyword>
<evidence type="ECO:0000256" key="6">
    <source>
        <dbReference type="HAMAP-Rule" id="MF_00900"/>
    </source>
</evidence>
<dbReference type="InterPro" id="IPR030394">
    <property type="entry name" value="G_HFLX_dom"/>
</dbReference>
<dbReference type="OrthoDB" id="9812272at2"/>
<accession>A0A9D2WRE4</accession>
<gene>
    <name evidence="9" type="primary">hflX_1</name>
    <name evidence="6" type="synonym">hflX</name>
    <name evidence="9" type="ORF">SPSYN_00711</name>
</gene>
<dbReference type="InterPro" id="IPR032305">
    <property type="entry name" value="GTP-bd_M"/>
</dbReference>
<evidence type="ECO:0000256" key="4">
    <source>
        <dbReference type="ARBA" id="ARBA00022842"/>
    </source>
</evidence>
<dbReference type="CDD" id="cd01878">
    <property type="entry name" value="HflX"/>
    <property type="match status" value="1"/>
</dbReference>
<dbReference type="Gene3D" id="3.40.50.11060">
    <property type="entry name" value="GTPase HflX, N-terminal domain"/>
    <property type="match status" value="1"/>
</dbReference>
<dbReference type="PRINTS" id="PR00326">
    <property type="entry name" value="GTP1OBG"/>
</dbReference>
<protein>
    <recommendedName>
        <fullName evidence="6">GTPase HflX</fullName>
    </recommendedName>
    <alternativeName>
        <fullName evidence="6">GTP-binding protein HflX</fullName>
    </alternativeName>
</protein>
<dbReference type="PANTHER" id="PTHR10229">
    <property type="entry name" value="GTP-BINDING PROTEIN HFLX"/>
    <property type="match status" value="1"/>
</dbReference>
<dbReference type="Proteomes" id="UP000798488">
    <property type="component" value="Unassembled WGS sequence"/>
</dbReference>
<keyword evidence="4" id="KW-0460">Magnesium</keyword>
<keyword evidence="3 6" id="KW-0547">Nucleotide-binding</keyword>
<dbReference type="AlphaFoldDB" id="A0A9D2WRE4"/>
<reference evidence="9" key="1">
    <citation type="submission" date="2016-02" db="EMBL/GenBank/DDBJ databases">
        <title>Draft Genome Sequence of Sporotomaculum syntrophicum Strain FB, a Syntrophic Benzoate Degrader.</title>
        <authorList>
            <person name="Nobu M.K."/>
            <person name="Narihiro T."/>
            <person name="Qiu Y.-L."/>
            <person name="Ohashi A."/>
            <person name="Liu W.-T."/>
            <person name="Yuji S."/>
        </authorList>
    </citation>
    <scope>NUCLEOTIDE SEQUENCE</scope>
    <source>
        <strain evidence="9">FB</strain>
    </source>
</reference>
<dbReference type="SUPFAM" id="SSF52540">
    <property type="entry name" value="P-loop containing nucleoside triphosphate hydrolases"/>
    <property type="match status" value="1"/>
</dbReference>
<dbReference type="GO" id="GO:0003924">
    <property type="term" value="F:GTPase activity"/>
    <property type="evidence" value="ECO:0007669"/>
    <property type="project" value="UniProtKB-UniRule"/>
</dbReference>
<dbReference type="InterPro" id="IPR016496">
    <property type="entry name" value="GTPase_HflX"/>
</dbReference>